<organism evidence="2 3">
    <name type="scientific">Litoribacter ruber</name>
    <dbReference type="NCBI Taxonomy" id="702568"/>
    <lineage>
        <taxon>Bacteria</taxon>
        <taxon>Pseudomonadati</taxon>
        <taxon>Bacteroidota</taxon>
        <taxon>Cytophagia</taxon>
        <taxon>Cytophagales</taxon>
        <taxon>Cyclobacteriaceae</taxon>
        <taxon>Litoribacter</taxon>
    </lineage>
</organism>
<evidence type="ECO:0000313" key="3">
    <source>
        <dbReference type="Proteomes" id="UP001319104"/>
    </source>
</evidence>
<keyword evidence="3" id="KW-1185">Reference proteome</keyword>
<evidence type="ECO:0000256" key="1">
    <source>
        <dbReference type="SAM" id="Phobius"/>
    </source>
</evidence>
<dbReference type="AlphaFoldDB" id="A0AAP2CIN4"/>
<reference evidence="2 3" key="1">
    <citation type="submission" date="2021-05" db="EMBL/GenBank/DDBJ databases">
        <authorList>
            <person name="Zhang Z.D."/>
            <person name="Osman G."/>
        </authorList>
    </citation>
    <scope>NUCLEOTIDE SEQUENCE [LARGE SCALE GENOMIC DNA]</scope>
    <source>
        <strain evidence="2 3">KCTC 32217</strain>
    </source>
</reference>
<keyword evidence="1" id="KW-0812">Transmembrane</keyword>
<keyword evidence="1" id="KW-1133">Transmembrane helix</keyword>
<protein>
    <recommendedName>
        <fullName evidence="4">Adenylosuccinate synthetase</fullName>
    </recommendedName>
</protein>
<dbReference type="EMBL" id="JAHCMY010000012">
    <property type="protein sequence ID" value="MBS9525448.1"/>
    <property type="molecule type" value="Genomic_DNA"/>
</dbReference>
<comment type="caution">
    <text evidence="2">The sequence shown here is derived from an EMBL/GenBank/DDBJ whole genome shotgun (WGS) entry which is preliminary data.</text>
</comment>
<dbReference type="RefSeq" id="WP_213946308.1">
    <property type="nucleotide sequence ID" value="NZ_JAHBGI010000024.1"/>
</dbReference>
<evidence type="ECO:0008006" key="4">
    <source>
        <dbReference type="Google" id="ProtNLM"/>
    </source>
</evidence>
<feature type="transmembrane region" description="Helical" evidence="1">
    <location>
        <begin position="50"/>
        <end position="70"/>
    </location>
</feature>
<proteinExistence type="predicted"/>
<gene>
    <name evidence="2" type="ORF">KI659_15635</name>
</gene>
<dbReference type="Proteomes" id="UP001319104">
    <property type="component" value="Unassembled WGS sequence"/>
</dbReference>
<name>A0AAP2CIN4_9BACT</name>
<evidence type="ECO:0000313" key="2">
    <source>
        <dbReference type="EMBL" id="MBS9525448.1"/>
    </source>
</evidence>
<sequence>MKNSLTLLSKIKTQVLLIAAFMFSLAINAQVPRDIPTDTGPLEVDSTFDIILYIVLPIVIIIFFFVYRAAKKKRDREG</sequence>
<accession>A0AAP2CIN4</accession>
<keyword evidence="1" id="KW-0472">Membrane</keyword>